<feature type="domain" description="AAA+ ATPase" evidence="10">
    <location>
        <begin position="162"/>
        <end position="357"/>
    </location>
</feature>
<dbReference type="GO" id="GO:0003924">
    <property type="term" value="F:GTPase activity"/>
    <property type="evidence" value="ECO:0007669"/>
    <property type="project" value="UniProtKB-UniRule"/>
</dbReference>
<feature type="compositionally biased region" description="Polar residues" evidence="9">
    <location>
        <begin position="32"/>
        <end position="49"/>
    </location>
</feature>
<keyword evidence="6 8" id="KW-0472">Membrane</keyword>
<feature type="region of interest" description="Disordered" evidence="9">
    <location>
        <begin position="23"/>
        <end position="57"/>
    </location>
</feature>
<dbReference type="GO" id="GO:0006614">
    <property type="term" value="P:SRP-dependent cotranslational protein targeting to membrane"/>
    <property type="evidence" value="ECO:0007669"/>
    <property type="project" value="InterPro"/>
</dbReference>
<accession>A0A520KWL0</accession>
<keyword evidence="7 8" id="KW-0675">Receptor</keyword>
<dbReference type="GO" id="GO:0005047">
    <property type="term" value="F:signal recognition particle binding"/>
    <property type="evidence" value="ECO:0007669"/>
    <property type="project" value="TreeGrafter"/>
</dbReference>
<comment type="similarity">
    <text evidence="8">Belongs to the GTP-binding SRP family. FtsY subfamily.</text>
</comment>
<evidence type="ECO:0000256" key="1">
    <source>
        <dbReference type="ARBA" id="ARBA00022475"/>
    </source>
</evidence>
<evidence type="ECO:0000256" key="6">
    <source>
        <dbReference type="ARBA" id="ARBA00023136"/>
    </source>
</evidence>
<dbReference type="SMART" id="SM00963">
    <property type="entry name" value="SRP54_N"/>
    <property type="match status" value="1"/>
</dbReference>
<gene>
    <name evidence="8 13" type="primary">ftsY</name>
    <name evidence="13" type="ORF">EF807_04585</name>
</gene>
<keyword evidence="4 8" id="KW-0378">Hydrolase</keyword>
<organism evidence="13 14">
    <name type="scientific">Candidatus Methanolliviera hydrocarbonicum</name>
    <dbReference type="NCBI Taxonomy" id="2491085"/>
    <lineage>
        <taxon>Archaea</taxon>
        <taxon>Methanobacteriati</taxon>
        <taxon>Methanobacteriota</taxon>
        <taxon>Candidatus Methanoliparia</taxon>
        <taxon>Candidatus Methanoliparales</taxon>
        <taxon>Candidatus Methanollivieraceae</taxon>
        <taxon>Candidatus Methanolliviera</taxon>
    </lineage>
</organism>
<protein>
    <recommendedName>
        <fullName evidence="8">Signal recognition particle receptor FtsY</fullName>
        <shortName evidence="8">SRP receptor</shortName>
        <ecNumber evidence="8">3.6.5.4</ecNumber>
    </recommendedName>
</protein>
<evidence type="ECO:0000313" key="13">
    <source>
        <dbReference type="EMBL" id="RZN69389.1"/>
    </source>
</evidence>
<comment type="subunit">
    <text evidence="8">Part of the signal recognition particle protein translocation system, which is composed of SRP and FtsY.</text>
</comment>
<evidence type="ECO:0000259" key="11">
    <source>
        <dbReference type="SMART" id="SM00962"/>
    </source>
</evidence>
<evidence type="ECO:0000259" key="12">
    <source>
        <dbReference type="SMART" id="SM00963"/>
    </source>
</evidence>
<dbReference type="EC" id="3.6.5.4" evidence="8"/>
<dbReference type="InterPro" id="IPR027417">
    <property type="entry name" value="P-loop_NTPase"/>
</dbReference>
<dbReference type="InterPro" id="IPR004390">
    <property type="entry name" value="SR_rcpt_FtsY"/>
</dbReference>
<reference evidence="13 14" key="1">
    <citation type="journal article" date="2019" name="Nat. Microbiol.">
        <title>Wide diversity of methane and short-chain alkane metabolisms in uncultured archaea.</title>
        <authorList>
            <person name="Borrel G."/>
            <person name="Adam P.S."/>
            <person name="McKay L.J."/>
            <person name="Chen L.X."/>
            <person name="Sierra-Garcia I.N."/>
            <person name="Sieber C.M."/>
            <person name="Letourneur Q."/>
            <person name="Ghozlane A."/>
            <person name="Andersen G.L."/>
            <person name="Li W.J."/>
            <person name="Hallam S.J."/>
            <person name="Muyzer G."/>
            <person name="de Oliveira V.M."/>
            <person name="Inskeep W.P."/>
            <person name="Banfield J.F."/>
            <person name="Gribaldo S."/>
        </authorList>
    </citation>
    <scope>NUCLEOTIDE SEQUENCE [LARGE SCALE GENOMIC DNA]</scope>
    <source>
        <strain evidence="13">NM1b</strain>
    </source>
</reference>
<dbReference type="FunFam" id="3.40.50.300:FF:000053">
    <property type="entry name" value="Signal recognition particle receptor FtsY"/>
    <property type="match status" value="1"/>
</dbReference>
<sequence>MFKSLRDKFTSFKHSVGKTVHKKKKAEGIEVSSGTTAEEVTDTQKTPSLSIEKEKTKKKEKKEKVGLKDKAKALIIERETILDEKDLDGPLWELEISLMEGNVALPVAEEIVSNVREELIGEKKRIFSNTEEIVEDALKDSIKNVIKNDGPLFDEMIIEGDKPVVILFVGVNGTGKTTTIAKVAKRLMDNDYSVVIASGDTYRAGAQEQIETHAERLGLRLIKHQYGADPSAVIYDAVEHAKAKGKDVVLADTAGRMHTDLNLMRELQKIKRINSPRLTIFVDEAIAGNDAVERAKQFNEAVGIDGSILSKLDADARGGAAISIPYVTGKPIFFFGVGQRYEDLIVFDEDWLLGKIFGEE</sequence>
<dbReference type="InterPro" id="IPR042101">
    <property type="entry name" value="SRP54_N_sf"/>
</dbReference>
<keyword evidence="2 8" id="KW-0963">Cytoplasm</keyword>
<dbReference type="Proteomes" id="UP000320766">
    <property type="component" value="Unassembled WGS sequence"/>
</dbReference>
<evidence type="ECO:0000259" key="10">
    <source>
        <dbReference type="SMART" id="SM00382"/>
    </source>
</evidence>
<dbReference type="GO" id="GO:0005886">
    <property type="term" value="C:plasma membrane"/>
    <property type="evidence" value="ECO:0007669"/>
    <property type="project" value="UniProtKB-SubCell"/>
</dbReference>
<dbReference type="InterPro" id="IPR003593">
    <property type="entry name" value="AAA+_ATPase"/>
</dbReference>
<evidence type="ECO:0000256" key="8">
    <source>
        <dbReference type="HAMAP-Rule" id="MF_00920"/>
    </source>
</evidence>
<dbReference type="PANTHER" id="PTHR43134">
    <property type="entry name" value="SIGNAL RECOGNITION PARTICLE RECEPTOR SUBUNIT ALPHA"/>
    <property type="match status" value="1"/>
</dbReference>
<dbReference type="SMART" id="SM00382">
    <property type="entry name" value="AAA"/>
    <property type="match status" value="1"/>
</dbReference>
<evidence type="ECO:0000256" key="9">
    <source>
        <dbReference type="SAM" id="MobiDB-lite"/>
    </source>
</evidence>
<evidence type="ECO:0000256" key="3">
    <source>
        <dbReference type="ARBA" id="ARBA00022741"/>
    </source>
</evidence>
<keyword evidence="3 8" id="KW-0547">Nucleotide-binding</keyword>
<dbReference type="EMBL" id="RXIL01000079">
    <property type="protein sequence ID" value="RZN69389.1"/>
    <property type="molecule type" value="Genomic_DNA"/>
</dbReference>
<dbReference type="AlphaFoldDB" id="A0A520KWL0"/>
<keyword evidence="1 8" id="KW-1003">Cell membrane</keyword>
<feature type="domain" description="SRP54-type proteins GTP-binding" evidence="11">
    <location>
        <begin position="163"/>
        <end position="358"/>
    </location>
</feature>
<feature type="binding site" evidence="8">
    <location>
        <begin position="310"/>
        <end position="313"/>
    </location>
    <ligand>
        <name>GTP</name>
        <dbReference type="ChEBI" id="CHEBI:37565"/>
    </ligand>
</feature>
<feature type="binding site" evidence="8">
    <location>
        <begin position="170"/>
        <end position="177"/>
    </location>
    <ligand>
        <name>GTP</name>
        <dbReference type="ChEBI" id="CHEBI:37565"/>
    </ligand>
</feature>
<keyword evidence="5 8" id="KW-0342">GTP-binding</keyword>
<dbReference type="GO" id="GO:0005737">
    <property type="term" value="C:cytoplasm"/>
    <property type="evidence" value="ECO:0007669"/>
    <property type="project" value="UniProtKB-SubCell"/>
</dbReference>
<dbReference type="Pfam" id="PF00448">
    <property type="entry name" value="SRP54"/>
    <property type="match status" value="1"/>
</dbReference>
<dbReference type="InterPro" id="IPR013822">
    <property type="entry name" value="Signal_recog_particl_SRP54_hlx"/>
</dbReference>
<dbReference type="HAMAP" id="MF_00920">
    <property type="entry name" value="FtsY"/>
    <property type="match status" value="1"/>
</dbReference>
<comment type="subcellular location">
    <subcellularLocation>
        <location evidence="8">Cell membrane</location>
        <topology evidence="8">Peripheral membrane protein</topology>
        <orientation evidence="8">Cytoplasmic side</orientation>
    </subcellularLocation>
    <subcellularLocation>
        <location evidence="8">Cytoplasm</location>
    </subcellularLocation>
</comment>
<dbReference type="GO" id="GO:0005525">
    <property type="term" value="F:GTP binding"/>
    <property type="evidence" value="ECO:0007669"/>
    <property type="project" value="UniProtKB-UniRule"/>
</dbReference>
<proteinExistence type="inferred from homology"/>
<evidence type="ECO:0000256" key="7">
    <source>
        <dbReference type="ARBA" id="ARBA00023170"/>
    </source>
</evidence>
<comment type="catalytic activity">
    <reaction evidence="8">
        <text>GTP + H2O = GDP + phosphate + H(+)</text>
        <dbReference type="Rhea" id="RHEA:19669"/>
        <dbReference type="ChEBI" id="CHEBI:15377"/>
        <dbReference type="ChEBI" id="CHEBI:15378"/>
        <dbReference type="ChEBI" id="CHEBI:37565"/>
        <dbReference type="ChEBI" id="CHEBI:43474"/>
        <dbReference type="ChEBI" id="CHEBI:58189"/>
        <dbReference type="EC" id="3.6.5.4"/>
    </reaction>
</comment>
<evidence type="ECO:0000256" key="2">
    <source>
        <dbReference type="ARBA" id="ARBA00022490"/>
    </source>
</evidence>
<dbReference type="Gene3D" id="1.20.120.140">
    <property type="entry name" value="Signal recognition particle SRP54, nucleotide-binding domain"/>
    <property type="match status" value="1"/>
</dbReference>
<comment type="caution">
    <text evidence="13">The sequence shown here is derived from an EMBL/GenBank/DDBJ whole genome shotgun (WGS) entry which is preliminary data.</text>
</comment>
<feature type="domain" description="Signal recognition particle SRP54 helical bundle" evidence="12">
    <location>
        <begin position="63"/>
        <end position="146"/>
    </location>
</feature>
<dbReference type="Gene3D" id="3.40.50.300">
    <property type="entry name" value="P-loop containing nucleotide triphosphate hydrolases"/>
    <property type="match status" value="1"/>
</dbReference>
<dbReference type="SUPFAM" id="SSF47364">
    <property type="entry name" value="Domain of the SRP/SRP receptor G-proteins"/>
    <property type="match status" value="1"/>
</dbReference>
<dbReference type="InterPro" id="IPR036225">
    <property type="entry name" value="SRP/SRP_N"/>
</dbReference>
<dbReference type="InterPro" id="IPR000897">
    <property type="entry name" value="SRP54_GTPase_dom"/>
</dbReference>
<dbReference type="SUPFAM" id="SSF52540">
    <property type="entry name" value="P-loop containing nucleoside triphosphate hydrolases"/>
    <property type="match status" value="1"/>
</dbReference>
<evidence type="ECO:0000256" key="5">
    <source>
        <dbReference type="ARBA" id="ARBA00023134"/>
    </source>
</evidence>
<dbReference type="NCBIfam" id="TIGR00064">
    <property type="entry name" value="ftsY"/>
    <property type="match status" value="1"/>
</dbReference>
<feature type="binding site" evidence="8">
    <location>
        <begin position="252"/>
        <end position="256"/>
    </location>
    <ligand>
        <name>GTP</name>
        <dbReference type="ChEBI" id="CHEBI:37565"/>
    </ligand>
</feature>
<evidence type="ECO:0000256" key="4">
    <source>
        <dbReference type="ARBA" id="ARBA00022801"/>
    </source>
</evidence>
<name>A0A520KWL0_9EURY</name>
<dbReference type="SMART" id="SM00962">
    <property type="entry name" value="SRP54"/>
    <property type="match status" value="1"/>
</dbReference>
<dbReference type="PANTHER" id="PTHR43134:SF1">
    <property type="entry name" value="SIGNAL RECOGNITION PARTICLE RECEPTOR SUBUNIT ALPHA"/>
    <property type="match status" value="1"/>
</dbReference>
<dbReference type="Pfam" id="PF02881">
    <property type="entry name" value="SRP54_N"/>
    <property type="match status" value="1"/>
</dbReference>
<comment type="function">
    <text evidence="8">Involved in targeting and insertion of nascent membrane proteins into the cytoplasmic membrane. Acts as a receptor for the complex formed by the signal recognition particle (SRP) and the ribosome-nascent chain (RNC).</text>
</comment>
<evidence type="ECO:0000313" key="14">
    <source>
        <dbReference type="Proteomes" id="UP000320766"/>
    </source>
</evidence>